<keyword evidence="4" id="KW-1185">Reference proteome</keyword>
<evidence type="ECO:0000256" key="2">
    <source>
        <dbReference type="SAM" id="Phobius"/>
    </source>
</evidence>
<sequence length="316" mass="35804">MDKTQNENRRTKPDTASFLGCCFGYSDNTSDQKSPETIRSDAQKKARWFSWSRFRLKKSASSKTVPVEPTVSEKAKPTLSEKTKPISNVPASKSKSEKLKSKPQARIANSKPPSRNPAQVPVPSDQTHKDKPQETPYGSPRNSLERREHSDRFDTSKENTWPKRPSFRRKLESMRNGSSQPGSPNAKPKPGRLSRTSHSGPLPVPVHEKGAANPSSLNPRATWKKPEQEKEALGKKRDPLVGLSVIMVILIIMVFWGRLCAILCTSAWFYFVPRLRNATKLDKNIQNSLDQYYDSEEYKKKVVLEGFLERNHRNSS</sequence>
<protein>
    <submittedName>
        <fullName evidence="3">Uncharacterized protein</fullName>
    </submittedName>
</protein>
<dbReference type="OrthoDB" id="1886721at2759"/>
<feature type="region of interest" description="Disordered" evidence="1">
    <location>
        <begin position="25"/>
        <end position="44"/>
    </location>
</feature>
<organism evidence="3 4">
    <name type="scientific">Morella rubra</name>
    <name type="common">Chinese bayberry</name>
    <dbReference type="NCBI Taxonomy" id="262757"/>
    <lineage>
        <taxon>Eukaryota</taxon>
        <taxon>Viridiplantae</taxon>
        <taxon>Streptophyta</taxon>
        <taxon>Embryophyta</taxon>
        <taxon>Tracheophyta</taxon>
        <taxon>Spermatophyta</taxon>
        <taxon>Magnoliopsida</taxon>
        <taxon>eudicotyledons</taxon>
        <taxon>Gunneridae</taxon>
        <taxon>Pentapetalae</taxon>
        <taxon>rosids</taxon>
        <taxon>fabids</taxon>
        <taxon>Fagales</taxon>
        <taxon>Myricaceae</taxon>
        <taxon>Morella</taxon>
    </lineage>
</organism>
<dbReference type="PANTHER" id="PTHR34379:SF3">
    <property type="entry name" value="PROTEIN, PUTATIVE-RELATED"/>
    <property type="match status" value="1"/>
</dbReference>
<proteinExistence type="predicted"/>
<dbReference type="InterPro" id="IPR040411">
    <property type="entry name" value="At5g23160-like"/>
</dbReference>
<name>A0A6A1V0X7_9ROSI</name>
<comment type="caution">
    <text evidence="3">The sequence shown here is derived from an EMBL/GenBank/DDBJ whole genome shotgun (WGS) entry which is preliminary data.</text>
</comment>
<feature type="compositionally biased region" description="Basic and acidic residues" evidence="1">
    <location>
        <begin position="71"/>
        <end position="84"/>
    </location>
</feature>
<reference evidence="3 4" key="1">
    <citation type="journal article" date="2019" name="Plant Biotechnol. J.">
        <title>The red bayberry genome and genetic basis of sex determination.</title>
        <authorList>
            <person name="Jia H.M."/>
            <person name="Jia H.J."/>
            <person name="Cai Q.L."/>
            <person name="Wang Y."/>
            <person name="Zhao H.B."/>
            <person name="Yang W.F."/>
            <person name="Wang G.Y."/>
            <person name="Li Y.H."/>
            <person name="Zhan D.L."/>
            <person name="Shen Y.T."/>
            <person name="Niu Q.F."/>
            <person name="Chang L."/>
            <person name="Qiu J."/>
            <person name="Zhao L."/>
            <person name="Xie H.B."/>
            <person name="Fu W.Y."/>
            <person name="Jin J."/>
            <person name="Li X.W."/>
            <person name="Jiao Y."/>
            <person name="Zhou C.C."/>
            <person name="Tu T."/>
            <person name="Chai C.Y."/>
            <person name="Gao J.L."/>
            <person name="Fan L.J."/>
            <person name="van de Weg E."/>
            <person name="Wang J.Y."/>
            <person name="Gao Z.S."/>
        </authorList>
    </citation>
    <scope>NUCLEOTIDE SEQUENCE [LARGE SCALE GENOMIC DNA]</scope>
    <source>
        <tissue evidence="3">Leaves</tissue>
    </source>
</reference>
<evidence type="ECO:0000256" key="1">
    <source>
        <dbReference type="SAM" id="MobiDB-lite"/>
    </source>
</evidence>
<keyword evidence="2" id="KW-0812">Transmembrane</keyword>
<accession>A0A6A1V0X7</accession>
<feature type="region of interest" description="Disordered" evidence="1">
    <location>
        <begin position="57"/>
        <end position="234"/>
    </location>
</feature>
<dbReference type="Proteomes" id="UP000516437">
    <property type="component" value="Chromosome 7"/>
</dbReference>
<dbReference type="EMBL" id="RXIC02000025">
    <property type="protein sequence ID" value="KAB1206303.1"/>
    <property type="molecule type" value="Genomic_DNA"/>
</dbReference>
<keyword evidence="2" id="KW-0472">Membrane</keyword>
<feature type="compositionally biased region" description="Basic and acidic residues" evidence="1">
    <location>
        <begin position="143"/>
        <end position="161"/>
    </location>
</feature>
<dbReference type="AlphaFoldDB" id="A0A6A1V0X7"/>
<feature type="compositionally biased region" description="Basic and acidic residues" evidence="1">
    <location>
        <begin position="33"/>
        <end position="44"/>
    </location>
</feature>
<keyword evidence="2" id="KW-1133">Transmembrane helix</keyword>
<feature type="compositionally biased region" description="Basic and acidic residues" evidence="1">
    <location>
        <begin position="224"/>
        <end position="234"/>
    </location>
</feature>
<feature type="transmembrane region" description="Helical" evidence="2">
    <location>
        <begin position="240"/>
        <end position="271"/>
    </location>
</feature>
<evidence type="ECO:0000313" key="3">
    <source>
        <dbReference type="EMBL" id="KAB1206303.1"/>
    </source>
</evidence>
<dbReference type="PANTHER" id="PTHR34379">
    <property type="entry name" value="OS07G0553800 PROTEIN"/>
    <property type="match status" value="1"/>
</dbReference>
<evidence type="ECO:0000313" key="4">
    <source>
        <dbReference type="Proteomes" id="UP000516437"/>
    </source>
</evidence>
<gene>
    <name evidence="3" type="ORF">CJ030_MR7G011796</name>
</gene>